<name>A0A7S4LDN6_9EUGL</name>
<reference evidence="2" key="1">
    <citation type="submission" date="2021-01" db="EMBL/GenBank/DDBJ databases">
        <authorList>
            <person name="Corre E."/>
            <person name="Pelletier E."/>
            <person name="Niang G."/>
            <person name="Scheremetjew M."/>
            <person name="Finn R."/>
            <person name="Kale V."/>
            <person name="Holt S."/>
            <person name="Cochrane G."/>
            <person name="Meng A."/>
            <person name="Brown T."/>
            <person name="Cohen L."/>
        </authorList>
    </citation>
    <scope>NUCLEOTIDE SEQUENCE</scope>
    <source>
        <strain evidence="2">CCMP1594</strain>
    </source>
</reference>
<feature type="region of interest" description="Disordered" evidence="1">
    <location>
        <begin position="66"/>
        <end position="102"/>
    </location>
</feature>
<proteinExistence type="predicted"/>
<sequence length="145" mass="15904">MTPSSAYFFSSLDFIMTGERQYSTLFRLNEDTFLTALQPEVAAIPRCCMDSRGGVPLGSRCFTHAAGQRPQATREPSEEQPLVPRHNWGAPSTFSSAPTARRMKKPSPFTLMCTGLGSPPPSFPFTIPAYTVCISAAAHWPLTIF</sequence>
<evidence type="ECO:0000313" key="2">
    <source>
        <dbReference type="EMBL" id="CAE0822611.1"/>
    </source>
</evidence>
<gene>
    <name evidence="2" type="ORF">EGYM00163_LOCUS33812</name>
</gene>
<accession>A0A7S4LDN6</accession>
<evidence type="ECO:0000256" key="1">
    <source>
        <dbReference type="SAM" id="MobiDB-lite"/>
    </source>
</evidence>
<organism evidence="2">
    <name type="scientific">Eutreptiella gymnastica</name>
    <dbReference type="NCBI Taxonomy" id="73025"/>
    <lineage>
        <taxon>Eukaryota</taxon>
        <taxon>Discoba</taxon>
        <taxon>Euglenozoa</taxon>
        <taxon>Euglenida</taxon>
        <taxon>Spirocuta</taxon>
        <taxon>Euglenophyceae</taxon>
        <taxon>Eutreptiales</taxon>
        <taxon>Eutreptiaceae</taxon>
        <taxon>Eutreptiella</taxon>
    </lineage>
</organism>
<dbReference type="EMBL" id="HBJA01097731">
    <property type="protein sequence ID" value="CAE0822611.1"/>
    <property type="molecule type" value="Transcribed_RNA"/>
</dbReference>
<dbReference type="AlphaFoldDB" id="A0A7S4LDN6"/>
<protein>
    <submittedName>
        <fullName evidence="2">Uncharacterized protein</fullName>
    </submittedName>
</protein>